<dbReference type="EMBL" id="CP022111">
    <property type="protein sequence ID" value="ASG23007.1"/>
    <property type="molecule type" value="Genomic_DNA"/>
</dbReference>
<proteinExistence type="inferred from homology"/>
<dbReference type="PRINTS" id="PR00081">
    <property type="entry name" value="GDHRDH"/>
</dbReference>
<dbReference type="Pfam" id="PF00106">
    <property type="entry name" value="adh_short"/>
    <property type="match status" value="1"/>
</dbReference>
<sequence length="264" mass="27493">MQIDLKGQTAIVTGSTAGIGFAIALGLAQAGASVIVNGRSQATVTAAVAKLNELVPGADARGVAADVSTAEGAAALVEAVPQADILVNNAGIFEPKDFFETPDEDWTRMFDVNVLSGVRLSRSYLKGMLERNQGRVIFISSESGLNIPVEMIHYGFSKTAQLAVSRGLAKLTRGSKVTVNAVLPGPTLSEGVEAMLKDQVAKTGKPIEEVGTDFVRAFRPTSLIQRTATVEEVANMVVYACSPQASATNGAALRVDGGVVDFIA</sequence>
<protein>
    <submittedName>
        <fullName evidence="3">Oxidoreductase</fullName>
    </submittedName>
</protein>
<dbReference type="InterPro" id="IPR036291">
    <property type="entry name" value="NAD(P)-bd_dom_sf"/>
</dbReference>
<dbReference type="KEGG" id="nao:Y958_19215"/>
<dbReference type="RefSeq" id="WP_088873546.1">
    <property type="nucleotide sequence ID" value="NZ_CP022111.1"/>
</dbReference>
<evidence type="ECO:0000313" key="4">
    <source>
        <dbReference type="Proteomes" id="UP000197153"/>
    </source>
</evidence>
<dbReference type="CDD" id="cd05233">
    <property type="entry name" value="SDR_c"/>
    <property type="match status" value="1"/>
</dbReference>
<evidence type="ECO:0000256" key="2">
    <source>
        <dbReference type="RuleBase" id="RU000363"/>
    </source>
</evidence>
<dbReference type="PRINTS" id="PR00080">
    <property type="entry name" value="SDRFAMILY"/>
</dbReference>
<gene>
    <name evidence="3" type="ORF">Y958_19215</name>
</gene>
<keyword evidence="4" id="KW-1185">Reference proteome</keyword>
<dbReference type="FunFam" id="3.40.50.720:FF:000084">
    <property type="entry name" value="Short-chain dehydrogenase reductase"/>
    <property type="match status" value="1"/>
</dbReference>
<comment type="similarity">
    <text evidence="1 2">Belongs to the short-chain dehydrogenases/reductases (SDR) family.</text>
</comment>
<dbReference type="Gene3D" id="3.40.50.720">
    <property type="entry name" value="NAD(P)-binding Rossmann-like Domain"/>
    <property type="match status" value="1"/>
</dbReference>
<dbReference type="PANTHER" id="PTHR42879">
    <property type="entry name" value="3-OXOACYL-(ACYL-CARRIER-PROTEIN) REDUCTASE"/>
    <property type="match status" value="1"/>
</dbReference>
<evidence type="ECO:0000256" key="1">
    <source>
        <dbReference type="ARBA" id="ARBA00006484"/>
    </source>
</evidence>
<accession>A0A248JWB8</accession>
<reference evidence="3 4" key="1">
    <citation type="submission" date="2017-06" db="EMBL/GenBank/DDBJ databases">
        <title>Complete genome sequence of Nitrospirillum amazonense strain CBAmC, an endophytic nitrogen-fixing and plant growth-promoting bacterium, isolated from sugarcane.</title>
        <authorList>
            <person name="Schwab S."/>
            <person name="dos Santos Teixeira K.R."/>
            <person name="Simoes Araujo J.L."/>
            <person name="Soares Vidal M."/>
            <person name="Borges de Freitas H.R."/>
            <person name="Rivello Crivelaro A.L."/>
            <person name="Bueno de Camargo Nunes A."/>
            <person name="dos Santos C.M."/>
            <person name="Palmeira da Silva Rosa D."/>
            <person name="da Silva Padilha D."/>
            <person name="da Silva E."/>
            <person name="Araujo Terra L."/>
            <person name="Soares Mendes V."/>
            <person name="Farinelli L."/>
            <person name="Magalhaes Cruz L."/>
            <person name="Baldani J.I."/>
        </authorList>
    </citation>
    <scope>NUCLEOTIDE SEQUENCE [LARGE SCALE GENOMIC DNA]</scope>
    <source>
        <strain evidence="3 4">CBAmC</strain>
    </source>
</reference>
<evidence type="ECO:0000313" key="3">
    <source>
        <dbReference type="EMBL" id="ASG23007.1"/>
    </source>
</evidence>
<dbReference type="SUPFAM" id="SSF51735">
    <property type="entry name" value="NAD(P)-binding Rossmann-fold domains"/>
    <property type="match status" value="1"/>
</dbReference>
<dbReference type="AlphaFoldDB" id="A0A248JWB8"/>
<dbReference type="InterPro" id="IPR050259">
    <property type="entry name" value="SDR"/>
</dbReference>
<dbReference type="InterPro" id="IPR002347">
    <property type="entry name" value="SDR_fam"/>
</dbReference>
<dbReference type="Proteomes" id="UP000197153">
    <property type="component" value="Chromosome 2"/>
</dbReference>
<name>A0A248JWB8_9PROT</name>
<organism evidence="3 4">
    <name type="scientific">Nitrospirillum viridazoti CBAmc</name>
    <dbReference type="NCBI Taxonomy" id="1441467"/>
    <lineage>
        <taxon>Bacteria</taxon>
        <taxon>Pseudomonadati</taxon>
        <taxon>Pseudomonadota</taxon>
        <taxon>Alphaproteobacteria</taxon>
        <taxon>Rhodospirillales</taxon>
        <taxon>Azospirillaceae</taxon>
        <taxon>Nitrospirillum</taxon>
        <taxon>Nitrospirillum viridazoti</taxon>
    </lineage>
</organism>